<dbReference type="InterPro" id="IPR036028">
    <property type="entry name" value="SH3-like_dom_sf"/>
</dbReference>
<evidence type="ECO:0000256" key="11">
    <source>
        <dbReference type="PROSITE-ProRule" id="PRU00192"/>
    </source>
</evidence>
<keyword evidence="4" id="KW-0343">GTPase activation</keyword>
<comment type="subunit">
    <text evidence="1">Self-associates forming complexes of several hundred monomers.</text>
</comment>
<dbReference type="PANTHER" id="PTHR10194:SF146">
    <property type="entry name" value="RAS GTPASE-ACTIVATING PROTEIN 1"/>
    <property type="match status" value="1"/>
</dbReference>
<dbReference type="InterPro" id="IPR008936">
    <property type="entry name" value="Rho_GTPase_activation_prot"/>
</dbReference>
<dbReference type="SMART" id="SM00233">
    <property type="entry name" value="PH"/>
    <property type="match status" value="1"/>
</dbReference>
<keyword evidence="5 10" id="KW-0727">SH2 domain</keyword>
<keyword evidence="19" id="KW-1185">Reference proteome</keyword>
<feature type="region of interest" description="Disordered" evidence="12">
    <location>
        <begin position="389"/>
        <end position="437"/>
    </location>
</feature>
<evidence type="ECO:0000256" key="10">
    <source>
        <dbReference type="PROSITE-ProRule" id="PRU00191"/>
    </source>
</evidence>
<dbReference type="Pfam" id="PF13873">
    <property type="entry name" value="Myb_DNA-bind_5"/>
    <property type="match status" value="1"/>
</dbReference>
<evidence type="ECO:0000259" key="14">
    <source>
        <dbReference type="PROSITE" id="PS50002"/>
    </source>
</evidence>
<dbReference type="Gene3D" id="2.60.40.150">
    <property type="entry name" value="C2 domain"/>
    <property type="match status" value="1"/>
</dbReference>
<feature type="domain" description="PH" evidence="15">
    <location>
        <begin position="996"/>
        <end position="1101"/>
    </location>
</feature>
<dbReference type="CDD" id="cd10354">
    <property type="entry name" value="SH2_Cterm_RasGAP"/>
    <property type="match status" value="1"/>
</dbReference>
<evidence type="ECO:0000313" key="19">
    <source>
        <dbReference type="Proteomes" id="UP000092444"/>
    </source>
</evidence>
<feature type="region of interest" description="Disordered" evidence="12">
    <location>
        <begin position="455"/>
        <end position="494"/>
    </location>
</feature>
<keyword evidence="6" id="KW-0805">Transcription regulation</keyword>
<dbReference type="PROSITE" id="PS50002">
    <property type="entry name" value="SH3"/>
    <property type="match status" value="1"/>
</dbReference>
<dbReference type="InterPro" id="IPR035652">
    <property type="entry name" value="RasGAP_SH3"/>
</dbReference>
<dbReference type="SMART" id="SM00323">
    <property type="entry name" value="RasGAP"/>
    <property type="match status" value="1"/>
</dbReference>
<feature type="domain" description="C2" evidence="16">
    <location>
        <begin position="1100"/>
        <end position="1214"/>
    </location>
</feature>
<dbReference type="InterPro" id="IPR039360">
    <property type="entry name" value="Ras_GTPase"/>
</dbReference>
<dbReference type="EnsemblMetazoa" id="GMOY001738-RA">
    <property type="protein sequence ID" value="GMOY001738-PA"/>
    <property type="gene ID" value="GMOY001738"/>
</dbReference>
<dbReference type="InterPro" id="IPR011993">
    <property type="entry name" value="PH-like_dom_sf"/>
</dbReference>
<dbReference type="InterPro" id="IPR035841">
    <property type="entry name" value="RasGAP_N_SH2"/>
</dbReference>
<dbReference type="GO" id="GO:0048468">
    <property type="term" value="P:cell development"/>
    <property type="evidence" value="ECO:0007669"/>
    <property type="project" value="UniProtKB-ARBA"/>
</dbReference>
<feature type="compositionally biased region" description="Low complexity" evidence="12">
    <location>
        <begin position="455"/>
        <end position="464"/>
    </location>
</feature>
<dbReference type="SMART" id="SM00239">
    <property type="entry name" value="C2"/>
    <property type="match status" value="1"/>
</dbReference>
<feature type="region of interest" description="Disordered" evidence="12">
    <location>
        <begin position="261"/>
        <end position="302"/>
    </location>
</feature>
<dbReference type="CDD" id="cd11788">
    <property type="entry name" value="SH3_RasGAP"/>
    <property type="match status" value="1"/>
</dbReference>
<keyword evidence="7" id="KW-0238">DNA-binding</keyword>
<evidence type="ECO:0000256" key="3">
    <source>
        <dbReference type="ARBA" id="ARBA00022443"/>
    </source>
</evidence>
<dbReference type="Proteomes" id="UP000092444">
    <property type="component" value="Unassembled WGS sequence"/>
</dbReference>
<dbReference type="PRINTS" id="PR00401">
    <property type="entry name" value="SH2DOMAIN"/>
</dbReference>
<dbReference type="PROSITE" id="PS50004">
    <property type="entry name" value="C2"/>
    <property type="match status" value="1"/>
</dbReference>
<dbReference type="InterPro" id="IPR001936">
    <property type="entry name" value="RasGAP_dom"/>
</dbReference>
<dbReference type="PROSITE" id="PS50003">
    <property type="entry name" value="PH_DOMAIN"/>
    <property type="match status" value="1"/>
</dbReference>
<evidence type="ECO:0000256" key="8">
    <source>
        <dbReference type="ARBA" id="ARBA00023163"/>
    </source>
</evidence>
<name>A0A1B0FDR5_GLOMM</name>
<dbReference type="STRING" id="37546.A0A1B0FDR5"/>
<dbReference type="PROSITE" id="PS00509">
    <property type="entry name" value="RAS_GTPASE_ACTIV_1"/>
    <property type="match status" value="1"/>
</dbReference>
<dbReference type="InterPro" id="IPR035842">
    <property type="entry name" value="RasGAP_C_SH2"/>
</dbReference>
<dbReference type="GO" id="GO:0005096">
    <property type="term" value="F:GTPase activator activity"/>
    <property type="evidence" value="ECO:0007669"/>
    <property type="project" value="UniProtKB-KW"/>
</dbReference>
<dbReference type="GO" id="GO:0009653">
    <property type="term" value="P:anatomical structure morphogenesis"/>
    <property type="evidence" value="ECO:0007669"/>
    <property type="project" value="UniProtKB-ARBA"/>
</dbReference>
<feature type="domain" description="Ras-GAP" evidence="17">
    <location>
        <begin position="1270"/>
        <end position="1464"/>
    </location>
</feature>
<feature type="region of interest" description="Disordered" evidence="12">
    <location>
        <begin position="164"/>
        <end position="205"/>
    </location>
</feature>
<dbReference type="CDD" id="cd08400">
    <property type="entry name" value="C2_Ras_p21A1"/>
    <property type="match status" value="1"/>
</dbReference>
<feature type="region of interest" description="Disordered" evidence="12">
    <location>
        <begin position="221"/>
        <end position="241"/>
    </location>
</feature>
<feature type="compositionally biased region" description="Low complexity" evidence="12">
    <location>
        <begin position="284"/>
        <end position="301"/>
    </location>
</feature>
<dbReference type="InterPro" id="IPR035892">
    <property type="entry name" value="C2_domain_sf"/>
</dbReference>
<dbReference type="Gene3D" id="3.30.505.10">
    <property type="entry name" value="SH2 domain"/>
    <property type="match status" value="2"/>
</dbReference>
<dbReference type="FunFam" id="3.30.505.10:FF:000033">
    <property type="entry name" value="RAS p21 protein activator 1"/>
    <property type="match status" value="1"/>
</dbReference>
<dbReference type="GO" id="GO:0003677">
    <property type="term" value="F:DNA binding"/>
    <property type="evidence" value="ECO:0007669"/>
    <property type="project" value="UniProtKB-KW"/>
</dbReference>
<dbReference type="VEuPathDB" id="VectorBase:GMOY001738"/>
<feature type="domain" description="SH2" evidence="13">
    <location>
        <begin position="699"/>
        <end position="789"/>
    </location>
</feature>
<dbReference type="CDD" id="cd10353">
    <property type="entry name" value="SH2_Nterm_RasGAP"/>
    <property type="match status" value="1"/>
</dbReference>
<dbReference type="InterPro" id="IPR036860">
    <property type="entry name" value="SH2_dom_sf"/>
</dbReference>
<dbReference type="SUPFAM" id="SSF49562">
    <property type="entry name" value="C2 domain (Calcium/lipid-binding domain, CaLB)"/>
    <property type="match status" value="1"/>
</dbReference>
<dbReference type="Pfam" id="PF00018">
    <property type="entry name" value="SH3_1"/>
    <property type="match status" value="1"/>
</dbReference>
<dbReference type="SUPFAM" id="SSF55550">
    <property type="entry name" value="SH2 domain"/>
    <property type="match status" value="2"/>
</dbReference>
<evidence type="ECO:0000256" key="1">
    <source>
        <dbReference type="ARBA" id="ARBA00011764"/>
    </source>
</evidence>
<evidence type="ECO:0000259" key="17">
    <source>
        <dbReference type="PROSITE" id="PS50018"/>
    </source>
</evidence>
<reference evidence="18" key="1">
    <citation type="submission" date="2020-05" db="UniProtKB">
        <authorList>
            <consortium name="EnsemblMetazoa"/>
        </authorList>
    </citation>
    <scope>IDENTIFICATION</scope>
    <source>
        <strain evidence="18">Yale</strain>
    </source>
</reference>
<dbReference type="SMART" id="SM00252">
    <property type="entry name" value="SH2"/>
    <property type="match status" value="2"/>
</dbReference>
<organism evidence="18 19">
    <name type="scientific">Glossina morsitans morsitans</name>
    <name type="common">Savannah tsetse fly</name>
    <dbReference type="NCBI Taxonomy" id="37546"/>
    <lineage>
        <taxon>Eukaryota</taxon>
        <taxon>Metazoa</taxon>
        <taxon>Ecdysozoa</taxon>
        <taxon>Arthropoda</taxon>
        <taxon>Hexapoda</taxon>
        <taxon>Insecta</taxon>
        <taxon>Pterygota</taxon>
        <taxon>Neoptera</taxon>
        <taxon>Endopterygota</taxon>
        <taxon>Diptera</taxon>
        <taxon>Brachycera</taxon>
        <taxon>Muscomorpha</taxon>
        <taxon>Hippoboscoidea</taxon>
        <taxon>Glossinidae</taxon>
        <taxon>Glossina</taxon>
    </lineage>
</organism>
<dbReference type="EMBL" id="CCAG010010842">
    <property type="status" value="NOT_ANNOTATED_CDS"/>
    <property type="molecule type" value="Genomic_DNA"/>
</dbReference>
<feature type="domain" description="SH2" evidence="13">
    <location>
        <begin position="868"/>
        <end position="956"/>
    </location>
</feature>
<dbReference type="InterPro" id="IPR001849">
    <property type="entry name" value="PH_domain"/>
</dbReference>
<dbReference type="FunFam" id="2.30.29.30:FF:000402">
    <property type="entry name" value="Uncharacterized protein, isoform B"/>
    <property type="match status" value="1"/>
</dbReference>
<dbReference type="InterPro" id="IPR028002">
    <property type="entry name" value="Myb_DNA-bind_5"/>
</dbReference>
<dbReference type="Gene3D" id="2.30.30.40">
    <property type="entry name" value="SH3 Domains"/>
    <property type="match status" value="1"/>
</dbReference>
<evidence type="ECO:0000256" key="5">
    <source>
        <dbReference type="ARBA" id="ARBA00022999"/>
    </source>
</evidence>
<dbReference type="InterPro" id="IPR000008">
    <property type="entry name" value="C2_dom"/>
</dbReference>
<proteinExistence type="predicted"/>
<dbReference type="PhylomeDB" id="A0A1B0FDR5"/>
<dbReference type="SMART" id="SM00326">
    <property type="entry name" value="SH3"/>
    <property type="match status" value="1"/>
</dbReference>
<evidence type="ECO:0000256" key="6">
    <source>
        <dbReference type="ARBA" id="ARBA00023015"/>
    </source>
</evidence>
<dbReference type="InterPro" id="IPR023152">
    <property type="entry name" value="RasGAP_CS"/>
</dbReference>
<dbReference type="Pfam" id="PF00169">
    <property type="entry name" value="PH"/>
    <property type="match status" value="1"/>
</dbReference>
<evidence type="ECO:0000256" key="12">
    <source>
        <dbReference type="SAM" id="MobiDB-lite"/>
    </source>
</evidence>
<evidence type="ECO:0000259" key="15">
    <source>
        <dbReference type="PROSITE" id="PS50003"/>
    </source>
</evidence>
<sequence length="1570" mass="176886">MLKNRKEGGVGEGSSEGLFFTQSWMHVRVRERAIARVYINSGKHNFKTSYPKRMKMEKTPRYTQRERNMVLGYAAQYKDIIENKRTDAESNRKKDEVWRQIAKEFNARVYHQRSSKQLRQLYKNMKLLLKKDLCGEGKGNRTFMDLLNTISQQESVAQYISEQMSPNGYSSGGNGGGIAGSGGIGRQQKYEDDYDDSKHHPLHFNDAMDTDVIVIKSEDISDNEHSQGDMDDDDDDCLSPKDIPEVCLEEEDEELFATDLRQQNQSSSHQEQEQKSHRKRSLSQNNLQQQQQQQQQQQLQQPEVTIQNIGGIRVGSIGSMANMKALQNGVGNSSGGSSTANNSATSAALSLIQPSNSTQQQTSALNLRQSASEQQLQLLNGLGLSAVHPPTSLPAVPSRSPSSQSALENNSRLPSLQRTSGGSLAQNNNSNTPQSALHSNLNSAAQQLLLNINGVTGGHYNTNSNRHHHNHHHHQHGPPTQHHTSTPAPSSHKVSQNDYFMLGIEERKLKIELLNAQIEYWRKLTKKLDENAGLTPNPSCANNALEREVDEEFEIIPVDEPIEDEDSRDQHLNVSVDEQQTEMEIKYKRKLFKILPNILPLPPKMADLMRLGTHTHTHNVDVVIQKDKLGSPNGSDDGNLAALGVGVGVGGMTNFGGMMATGGFDLNDLAQELDQDEFDGLNMINGERPAIIAPPESEWYHGRLDRYSAESRLRGSGKLGSYLVRESDRKPGSYVLSYLGRTGINHFRITAVCGDYYIGGRQFISLSDLVGYYTSCSDLLKRERLVIPVAPPEPVNDKKRVVAILPYTKMPDTDELSFQKGDIFFVHNDMGDGWLWVTAHRTGEQGMIFRELVDDLDPAIDPNTVFPWFHPNCTKNEAVDMLVKAGPGSFLVRPSDNSPGDYSLFFHINNQIQRFRIEKKGVRYLMGGRTFECLDAVINRYRKEQIVEGHCLSHPVVVNGSQPEFNQQYVVEKAAEKIYATLRECRDQIGLKKIKGIKHHGQLNKKSDKTAKWKQLYFALISEGSETHLCFYDNPKKTKPKGLIDLSCAYLYQCHDSLWERPFCFQIVERALPCLATVTYLCAPSQESYVEWINALKAQCGSQLSKAQKKVPRLRELRCLNLHILEAHRLPFKLVPHPYCSISLNQVKVGKTKVKIAPDPVWEEEFVLDDVPPDVVSLTITLISRGKRGKDSEVAELTIDLASLKNGQETEEWYQLTGMTPMGEWGSLRLRMRYLDDLIMPCEEYSPLQQLLLEPELYAVKALAELCHNDRVPLATALLRVFRHEKRETELIRVLCQAEIARENETTTLFRGASLATTLMDLYMRTECTGFLQSAVSETIQRILESKQSAELNPTKMDVNDDACSNAEFLLQILDLVTHSIFTSPEACPRSVRYICNCLQKAVVAKWPTERLVRTRVVSGFIFLRLLCPALLNPRQFGLVGETPPTPATRSLIMVAKCLQNLANLIEFGGKEQYMEVVNPFILKNKERMIVFLDQLSMVTDPNAPPGMYAEQNSNQNGQDTGRELATLHHICVSYQPELQELSNILSIKKLVTVTDMLTKHKLKYREMIS</sequence>
<accession>A0A1B0FDR5</accession>
<feature type="compositionally biased region" description="Basic and acidic residues" evidence="12">
    <location>
        <begin position="188"/>
        <end position="199"/>
    </location>
</feature>
<dbReference type="PANTHER" id="PTHR10194">
    <property type="entry name" value="RAS GTPASE-ACTIVATING PROTEINS"/>
    <property type="match status" value="1"/>
</dbReference>
<feature type="compositionally biased region" description="Low complexity" evidence="12">
    <location>
        <begin position="477"/>
        <end position="486"/>
    </location>
</feature>
<evidence type="ECO:0000259" key="13">
    <source>
        <dbReference type="PROSITE" id="PS50001"/>
    </source>
</evidence>
<dbReference type="InterPro" id="IPR001452">
    <property type="entry name" value="SH3_domain"/>
</dbReference>
<feature type="compositionally biased region" description="Basic residues" evidence="12">
    <location>
        <begin position="465"/>
        <end position="476"/>
    </location>
</feature>
<dbReference type="FunFam" id="3.30.505.10:FF:000083">
    <property type="entry name" value="Ras GTPase-activating protein 1"/>
    <property type="match status" value="1"/>
</dbReference>
<evidence type="ECO:0000256" key="7">
    <source>
        <dbReference type="ARBA" id="ARBA00023125"/>
    </source>
</evidence>
<feature type="domain" description="SH3" evidence="14">
    <location>
        <begin position="796"/>
        <end position="858"/>
    </location>
</feature>
<dbReference type="SUPFAM" id="SSF48350">
    <property type="entry name" value="GTPase activation domain, GAP"/>
    <property type="match status" value="1"/>
</dbReference>
<keyword evidence="8" id="KW-0804">Transcription</keyword>
<dbReference type="EMBL" id="CCAG010010841">
    <property type="status" value="NOT_ANNOTATED_CDS"/>
    <property type="molecule type" value="Genomic_DNA"/>
</dbReference>
<evidence type="ECO:0000256" key="4">
    <source>
        <dbReference type="ARBA" id="ARBA00022468"/>
    </source>
</evidence>
<dbReference type="PROSITE" id="PS50018">
    <property type="entry name" value="RAS_GTPASE_ACTIV_2"/>
    <property type="match status" value="1"/>
</dbReference>
<dbReference type="Pfam" id="PF00616">
    <property type="entry name" value="RasGAP"/>
    <property type="match status" value="2"/>
</dbReference>
<protein>
    <recommendedName>
        <fullName evidence="2">Regulatory protein zeste</fullName>
    </recommendedName>
</protein>
<comment type="function">
    <text evidence="9">Involved in transvection phenomena (= synapsis-dependent gene expression), where the synaptic pairing of chromosomes carrying genes with which zeste interacts influences the expression of these genes. Zeste binds to DNA and stimulates transcription from a nearby promoter.</text>
</comment>
<evidence type="ECO:0000256" key="2">
    <source>
        <dbReference type="ARBA" id="ARBA00016807"/>
    </source>
</evidence>
<feature type="compositionally biased region" description="Gly residues" evidence="12">
    <location>
        <begin position="170"/>
        <end position="185"/>
    </location>
</feature>
<dbReference type="SUPFAM" id="SSF50044">
    <property type="entry name" value="SH3-domain"/>
    <property type="match status" value="1"/>
</dbReference>
<evidence type="ECO:0000259" key="16">
    <source>
        <dbReference type="PROSITE" id="PS50004"/>
    </source>
</evidence>
<feature type="compositionally biased region" description="Polar residues" evidence="12">
    <location>
        <begin position="399"/>
        <end position="437"/>
    </location>
</feature>
<evidence type="ECO:0000256" key="9">
    <source>
        <dbReference type="ARBA" id="ARBA00025466"/>
    </source>
</evidence>
<keyword evidence="3 11" id="KW-0728">SH3 domain</keyword>
<dbReference type="Gene3D" id="2.30.29.30">
    <property type="entry name" value="Pleckstrin-homology domain (PH domain)/Phosphotyrosine-binding domain (PTB)"/>
    <property type="match status" value="1"/>
</dbReference>
<dbReference type="InterPro" id="IPR000980">
    <property type="entry name" value="SH2"/>
</dbReference>
<dbReference type="SUPFAM" id="SSF50729">
    <property type="entry name" value="PH domain-like"/>
    <property type="match status" value="1"/>
</dbReference>
<dbReference type="Gene3D" id="1.10.506.10">
    <property type="entry name" value="GTPase Activation - p120gap, domain 1"/>
    <property type="match status" value="2"/>
</dbReference>
<dbReference type="PROSITE" id="PS50001">
    <property type="entry name" value="SH2"/>
    <property type="match status" value="2"/>
</dbReference>
<dbReference type="CDD" id="cd13260">
    <property type="entry name" value="PH_RASA1"/>
    <property type="match status" value="1"/>
</dbReference>
<evidence type="ECO:0000313" key="18">
    <source>
        <dbReference type="EnsemblMetazoa" id="GMOY001738-PA"/>
    </source>
</evidence>
<dbReference type="Pfam" id="PF00017">
    <property type="entry name" value="SH2"/>
    <property type="match status" value="2"/>
</dbReference>
<dbReference type="Pfam" id="PF00168">
    <property type="entry name" value="C2"/>
    <property type="match status" value="1"/>
</dbReference>